<evidence type="ECO:0000313" key="7">
    <source>
        <dbReference type="EMBL" id="EFO97831.1"/>
    </source>
</evidence>
<feature type="transmembrane region" description="Helical" evidence="6">
    <location>
        <begin position="148"/>
        <end position="166"/>
    </location>
</feature>
<dbReference type="InterPro" id="IPR050920">
    <property type="entry name" value="Nematode_rcpt-like_delta"/>
</dbReference>
<accession>E3MBE3</accession>
<dbReference type="GO" id="GO:0016020">
    <property type="term" value="C:membrane"/>
    <property type="evidence" value="ECO:0007669"/>
    <property type="project" value="UniProtKB-SubCell"/>
</dbReference>
<dbReference type="Pfam" id="PF10317">
    <property type="entry name" value="7TM_GPCR_Srd"/>
    <property type="match status" value="1"/>
</dbReference>
<reference evidence="7" key="1">
    <citation type="submission" date="2007-07" db="EMBL/GenBank/DDBJ databases">
        <title>PCAP assembly of the Caenorhabditis remanei genome.</title>
        <authorList>
            <consortium name="The Caenorhabditis remanei Sequencing Consortium"/>
            <person name="Wilson R.K."/>
        </authorList>
    </citation>
    <scope>NUCLEOTIDE SEQUENCE [LARGE SCALE GENOMIC DNA]</scope>
    <source>
        <strain evidence="7">PB4641</strain>
    </source>
</reference>
<dbReference type="HOGENOM" id="CLU_057924_0_0_1"/>
<evidence type="ECO:0000256" key="6">
    <source>
        <dbReference type="SAM" id="Phobius"/>
    </source>
</evidence>
<evidence type="ECO:0008006" key="9">
    <source>
        <dbReference type="Google" id="ProtNLM"/>
    </source>
</evidence>
<evidence type="ECO:0000256" key="2">
    <source>
        <dbReference type="ARBA" id="ARBA00009166"/>
    </source>
</evidence>
<dbReference type="Proteomes" id="UP000008281">
    <property type="component" value="Unassembled WGS sequence"/>
</dbReference>
<feature type="transmembrane region" description="Helical" evidence="6">
    <location>
        <begin position="12"/>
        <end position="31"/>
    </location>
</feature>
<dbReference type="OrthoDB" id="5858503at2759"/>
<keyword evidence="8" id="KW-1185">Reference proteome</keyword>
<proteinExistence type="inferred from homology"/>
<feature type="transmembrane region" description="Helical" evidence="6">
    <location>
        <begin position="43"/>
        <end position="61"/>
    </location>
</feature>
<feature type="transmembrane region" description="Helical" evidence="6">
    <location>
        <begin position="110"/>
        <end position="127"/>
    </location>
</feature>
<feature type="transmembrane region" description="Helical" evidence="6">
    <location>
        <begin position="207"/>
        <end position="228"/>
    </location>
</feature>
<dbReference type="EMBL" id="DS268433">
    <property type="protein sequence ID" value="EFO97831.1"/>
    <property type="molecule type" value="Genomic_DNA"/>
</dbReference>
<dbReference type="PANTHER" id="PTHR22945:SF83">
    <property type="entry name" value="SERPENTINE RECEPTOR, CLASS D (DELTA)-RELATED"/>
    <property type="match status" value="1"/>
</dbReference>
<sequence length="392" mass="45708">MDALQIFFRCYWPAFYFICLCLHLTMYILIYHRTSRILTTLRYFLYPATTANFVLATLAFATQVRNVNNKNSMALLCDGFCKFIGPTFCFHCYVLLLVRPKNGTIQSFDLQTMVTVTGLINLHTLCYRTMSLKYLDSYEADKATLRFSWHYLIPLVTLVILSYLPAQNHANVYMETLFLHPDYNFETYKNFGGFANSHHFCMTFNTFALALTTIYVPIIGSYWKYVALKILRLNISSMTSNPSRIMLETLIKGLSLQVLLPLCCYVPVTIVYVWNKYSGTQILISQYTLPFLGSLPCIFDPLLQIYFIMPYRTSVRNFFVCNPLTPISRQARGELTRLDETPRDSTRLDATLRDSTRLNETKIFQMTMWNPCHFYNIFENSSGWSRKQKLRL</sequence>
<organism evidence="8">
    <name type="scientific">Caenorhabditis remanei</name>
    <name type="common">Caenorhabditis vulgaris</name>
    <dbReference type="NCBI Taxonomy" id="31234"/>
    <lineage>
        <taxon>Eukaryota</taxon>
        <taxon>Metazoa</taxon>
        <taxon>Ecdysozoa</taxon>
        <taxon>Nematoda</taxon>
        <taxon>Chromadorea</taxon>
        <taxon>Rhabditida</taxon>
        <taxon>Rhabditina</taxon>
        <taxon>Rhabditomorpha</taxon>
        <taxon>Rhabditoidea</taxon>
        <taxon>Rhabditidae</taxon>
        <taxon>Peloderinae</taxon>
        <taxon>Caenorhabditis</taxon>
    </lineage>
</organism>
<evidence type="ECO:0000313" key="8">
    <source>
        <dbReference type="Proteomes" id="UP000008281"/>
    </source>
</evidence>
<keyword evidence="4 6" id="KW-1133">Transmembrane helix</keyword>
<evidence type="ECO:0000256" key="4">
    <source>
        <dbReference type="ARBA" id="ARBA00022989"/>
    </source>
</evidence>
<comment type="subcellular location">
    <subcellularLocation>
        <location evidence="1">Membrane</location>
        <topology evidence="1">Multi-pass membrane protein</topology>
    </subcellularLocation>
</comment>
<dbReference type="InParanoid" id="E3MBE3"/>
<evidence type="ECO:0000256" key="1">
    <source>
        <dbReference type="ARBA" id="ARBA00004141"/>
    </source>
</evidence>
<feature type="transmembrane region" description="Helical" evidence="6">
    <location>
        <begin position="249"/>
        <end position="275"/>
    </location>
</feature>
<evidence type="ECO:0000256" key="5">
    <source>
        <dbReference type="ARBA" id="ARBA00023136"/>
    </source>
</evidence>
<gene>
    <name evidence="7" type="ORF">CRE_15894</name>
</gene>
<feature type="transmembrane region" description="Helical" evidence="6">
    <location>
        <begin position="73"/>
        <end position="98"/>
    </location>
</feature>
<dbReference type="eggNOG" id="ENOG502TG09">
    <property type="taxonomic scope" value="Eukaryota"/>
</dbReference>
<keyword evidence="5 6" id="KW-0472">Membrane</keyword>
<keyword evidence="3 6" id="KW-0812">Transmembrane</keyword>
<name>E3MBE3_CAERE</name>
<comment type="similarity">
    <text evidence="2">Belongs to the nematode receptor-like protein srd family.</text>
</comment>
<evidence type="ECO:0000256" key="3">
    <source>
        <dbReference type="ARBA" id="ARBA00022692"/>
    </source>
</evidence>
<feature type="transmembrane region" description="Helical" evidence="6">
    <location>
        <begin position="287"/>
        <end position="309"/>
    </location>
</feature>
<dbReference type="OMA" id="CLDIREA"/>
<dbReference type="AlphaFoldDB" id="E3MBE3"/>
<dbReference type="PANTHER" id="PTHR22945">
    <property type="entry name" value="SERPENTINE RECEPTOR, CLASS D DELTA"/>
    <property type="match status" value="1"/>
</dbReference>
<protein>
    <recommendedName>
        <fullName evidence="9">Serpentine Receptor, class D (Delta)</fullName>
    </recommendedName>
</protein>
<dbReference type="InterPro" id="IPR019421">
    <property type="entry name" value="7TM_GPCR_serpentine_rcpt_Srd"/>
</dbReference>